<feature type="compositionally biased region" description="Polar residues" evidence="4">
    <location>
        <begin position="135"/>
        <end position="144"/>
    </location>
</feature>
<keyword evidence="5" id="KW-0282">Flagellum</keyword>
<dbReference type="AlphaFoldDB" id="A0A1H7J9C6"/>
<sequence>MDNTFDPAACIASECDATRNFIDLLRCEQRVLEQADVFTLASLTKEKTHQVQQLAQLADARNRWLVTLGYAGDRSGMESVLNDRPAASALWKELLQLAETAVHLNKTNGVLIDQRLRYNQQALTILQAATQNSGLYGSDGQSRPFSRGRQLGEG</sequence>
<keyword evidence="6" id="KW-1185">Reference proteome</keyword>
<dbReference type="OrthoDB" id="8564866at2"/>
<keyword evidence="3" id="KW-1005">Bacterial flagellum biogenesis</keyword>
<evidence type="ECO:0000256" key="2">
    <source>
        <dbReference type="ARBA" id="ARBA00007703"/>
    </source>
</evidence>
<dbReference type="RefSeq" id="WP_090827595.1">
    <property type="nucleotide sequence ID" value="NZ_FOBH01000002.1"/>
</dbReference>
<dbReference type="Proteomes" id="UP000198620">
    <property type="component" value="Unassembled WGS sequence"/>
</dbReference>
<keyword evidence="5" id="KW-0969">Cilium</keyword>
<comment type="function">
    <text evidence="1">Required for the efficient initiation of filament assembly.</text>
</comment>
<accession>A0A1H7J9C6</accession>
<dbReference type="EMBL" id="FOBH01000002">
    <property type="protein sequence ID" value="SEK70580.1"/>
    <property type="molecule type" value="Genomic_DNA"/>
</dbReference>
<protein>
    <submittedName>
        <fullName evidence="5">Flagella synthesis protein FlgN</fullName>
    </submittedName>
</protein>
<keyword evidence="5" id="KW-0966">Cell projection</keyword>
<dbReference type="SUPFAM" id="SSF140566">
    <property type="entry name" value="FlgN-like"/>
    <property type="match status" value="1"/>
</dbReference>
<organism evidence="5 6">
    <name type="scientific">Nitrosovibrio tenuis</name>
    <dbReference type="NCBI Taxonomy" id="1233"/>
    <lineage>
        <taxon>Bacteria</taxon>
        <taxon>Pseudomonadati</taxon>
        <taxon>Pseudomonadota</taxon>
        <taxon>Betaproteobacteria</taxon>
        <taxon>Nitrosomonadales</taxon>
        <taxon>Nitrosomonadaceae</taxon>
        <taxon>Nitrosovibrio</taxon>
    </lineage>
</organism>
<proteinExistence type="inferred from homology"/>
<evidence type="ECO:0000313" key="6">
    <source>
        <dbReference type="Proteomes" id="UP000198620"/>
    </source>
</evidence>
<feature type="region of interest" description="Disordered" evidence="4">
    <location>
        <begin position="135"/>
        <end position="154"/>
    </location>
</feature>
<dbReference type="InterPro" id="IPR007809">
    <property type="entry name" value="FlgN-like"/>
</dbReference>
<dbReference type="InterPro" id="IPR036679">
    <property type="entry name" value="FlgN-like_sf"/>
</dbReference>
<name>A0A1H7J9C6_9PROT</name>
<gene>
    <name evidence="5" type="ORF">SAMN05216387_102411</name>
</gene>
<reference evidence="5 6" key="1">
    <citation type="submission" date="2016-10" db="EMBL/GenBank/DDBJ databases">
        <authorList>
            <person name="de Groot N.N."/>
        </authorList>
    </citation>
    <scope>NUCLEOTIDE SEQUENCE [LARGE SCALE GENOMIC DNA]</scope>
    <source>
        <strain evidence="5 6">Nv1</strain>
    </source>
</reference>
<dbReference type="Gene3D" id="1.20.58.300">
    <property type="entry name" value="FlgN-like"/>
    <property type="match status" value="1"/>
</dbReference>
<dbReference type="GO" id="GO:0044780">
    <property type="term" value="P:bacterial-type flagellum assembly"/>
    <property type="evidence" value="ECO:0007669"/>
    <property type="project" value="InterPro"/>
</dbReference>
<evidence type="ECO:0000256" key="4">
    <source>
        <dbReference type="SAM" id="MobiDB-lite"/>
    </source>
</evidence>
<evidence type="ECO:0000313" key="5">
    <source>
        <dbReference type="EMBL" id="SEK70580.1"/>
    </source>
</evidence>
<dbReference type="STRING" id="1233.SAMN05216387_102411"/>
<evidence type="ECO:0000256" key="1">
    <source>
        <dbReference type="ARBA" id="ARBA00002397"/>
    </source>
</evidence>
<comment type="similarity">
    <text evidence="2">Belongs to the FlgN family.</text>
</comment>
<dbReference type="Pfam" id="PF05130">
    <property type="entry name" value="FlgN"/>
    <property type="match status" value="1"/>
</dbReference>
<evidence type="ECO:0000256" key="3">
    <source>
        <dbReference type="ARBA" id="ARBA00022795"/>
    </source>
</evidence>